<dbReference type="Gene3D" id="3.40.50.300">
    <property type="entry name" value="P-loop containing nucleotide triphosphate hydrolases"/>
    <property type="match status" value="1"/>
</dbReference>
<dbReference type="PANTHER" id="PTHR11361">
    <property type="entry name" value="DNA MISMATCH REPAIR PROTEIN MUTS FAMILY MEMBER"/>
    <property type="match status" value="1"/>
</dbReference>
<dbReference type="SMART" id="SM00534">
    <property type="entry name" value="MUTSac"/>
    <property type="match status" value="1"/>
</dbReference>
<reference evidence="6" key="1">
    <citation type="submission" date="2023-04" db="EMBL/GenBank/DDBJ databases">
        <title>Phytophthora lilii NBRC 32176.</title>
        <authorList>
            <person name="Ichikawa N."/>
            <person name="Sato H."/>
            <person name="Tonouchi N."/>
        </authorList>
    </citation>
    <scope>NUCLEOTIDE SEQUENCE</scope>
    <source>
        <strain evidence="6">NBRC 32176</strain>
    </source>
</reference>
<dbReference type="GO" id="GO:0005524">
    <property type="term" value="F:ATP binding"/>
    <property type="evidence" value="ECO:0007669"/>
    <property type="project" value="UniProtKB-KW"/>
</dbReference>
<evidence type="ECO:0000256" key="2">
    <source>
        <dbReference type="ARBA" id="ARBA00022741"/>
    </source>
</evidence>
<accession>A0A9W6TSD2</accession>
<dbReference type="InterPro" id="IPR036187">
    <property type="entry name" value="DNA_mismatch_repair_MutS_sf"/>
</dbReference>
<evidence type="ECO:0000259" key="5">
    <source>
        <dbReference type="SMART" id="SM00534"/>
    </source>
</evidence>
<dbReference type="OrthoDB" id="10252754at2759"/>
<name>A0A9W6TSD2_9STRA</name>
<sequence length="362" mass="40237">MGIVLRVSRQDSHRIQQQNGSAVSIIRASKASGVWFSTPAIDLLGAKWKSLKRSYEDAEASLVDFLTFEFQTPYQEMLDKVACCIAELDVLVSFALVSHKHKFVRSSTSDLSSSLLLREIFDPFVQNGTGDGGDADASRIITIELSLDDGKSFLLLDGHLKSSHNNIVQLLGIIIILNQLGCFVPCKEAVLPVFDAIFLRTGAYDQQLYGFSTFMTEMRQMSHIFAAMTPNSLVLVEDLCRGTSTCTSPPAKCYHCRSHFNCLFCSEYLLHAAEGLALALSMCFHLMESKTITCFSSQWRELTERLIVQPATATLAQIQPAIIDFGAGQSLNQSSQAEFEKLMRDCDLPQDLIALIHEEMKR</sequence>
<keyword evidence="7" id="KW-1185">Reference proteome</keyword>
<keyword evidence="2" id="KW-0547">Nucleotide-binding</keyword>
<dbReference type="PANTHER" id="PTHR11361:SF148">
    <property type="entry name" value="DNA MISMATCH REPAIR PROTEIN MSH6"/>
    <property type="match status" value="1"/>
</dbReference>
<dbReference type="GO" id="GO:0030983">
    <property type="term" value="F:mismatched DNA binding"/>
    <property type="evidence" value="ECO:0007669"/>
    <property type="project" value="InterPro"/>
</dbReference>
<evidence type="ECO:0000313" key="7">
    <source>
        <dbReference type="Proteomes" id="UP001165083"/>
    </source>
</evidence>
<dbReference type="AlphaFoldDB" id="A0A9W6TSD2"/>
<keyword evidence="3" id="KW-0067">ATP-binding</keyword>
<dbReference type="Pfam" id="PF00488">
    <property type="entry name" value="MutS_V"/>
    <property type="match status" value="1"/>
</dbReference>
<dbReference type="SUPFAM" id="SSF52540">
    <property type="entry name" value="P-loop containing nucleoside triphosphate hydrolases"/>
    <property type="match status" value="1"/>
</dbReference>
<evidence type="ECO:0000256" key="4">
    <source>
        <dbReference type="ARBA" id="ARBA00023125"/>
    </source>
</evidence>
<dbReference type="InterPro" id="IPR045076">
    <property type="entry name" value="MutS"/>
</dbReference>
<evidence type="ECO:0000256" key="3">
    <source>
        <dbReference type="ARBA" id="ARBA00022840"/>
    </source>
</evidence>
<gene>
    <name evidence="6" type="ORF">Plil01_000682600</name>
</gene>
<organism evidence="6 7">
    <name type="scientific">Phytophthora lilii</name>
    <dbReference type="NCBI Taxonomy" id="2077276"/>
    <lineage>
        <taxon>Eukaryota</taxon>
        <taxon>Sar</taxon>
        <taxon>Stramenopiles</taxon>
        <taxon>Oomycota</taxon>
        <taxon>Peronosporomycetes</taxon>
        <taxon>Peronosporales</taxon>
        <taxon>Peronosporaceae</taxon>
        <taxon>Phytophthora</taxon>
    </lineage>
</organism>
<dbReference type="Proteomes" id="UP001165083">
    <property type="component" value="Unassembled WGS sequence"/>
</dbReference>
<dbReference type="SUPFAM" id="SSF48334">
    <property type="entry name" value="DNA repair protein MutS, domain III"/>
    <property type="match status" value="1"/>
</dbReference>
<comment type="caution">
    <text evidence="6">The sequence shown here is derived from an EMBL/GenBank/DDBJ whole genome shotgun (WGS) entry which is preliminary data.</text>
</comment>
<dbReference type="GO" id="GO:0032301">
    <property type="term" value="C:MutSalpha complex"/>
    <property type="evidence" value="ECO:0007669"/>
    <property type="project" value="TreeGrafter"/>
</dbReference>
<keyword evidence="4" id="KW-0238">DNA-binding</keyword>
<dbReference type="GO" id="GO:0140664">
    <property type="term" value="F:ATP-dependent DNA damage sensor activity"/>
    <property type="evidence" value="ECO:0007669"/>
    <property type="project" value="InterPro"/>
</dbReference>
<evidence type="ECO:0000256" key="1">
    <source>
        <dbReference type="ARBA" id="ARBA00006271"/>
    </source>
</evidence>
<dbReference type="EMBL" id="BSXW01000312">
    <property type="protein sequence ID" value="GMF18293.1"/>
    <property type="molecule type" value="Genomic_DNA"/>
</dbReference>
<proteinExistence type="inferred from homology"/>
<comment type="similarity">
    <text evidence="1">Belongs to the DNA mismatch repair MutS family.</text>
</comment>
<protein>
    <submittedName>
        <fullName evidence="6">Unnamed protein product</fullName>
    </submittedName>
</protein>
<evidence type="ECO:0000313" key="6">
    <source>
        <dbReference type="EMBL" id="GMF18293.1"/>
    </source>
</evidence>
<feature type="domain" description="DNA mismatch repair proteins mutS family" evidence="5">
    <location>
        <begin position="166"/>
        <end position="361"/>
    </location>
</feature>
<dbReference type="GO" id="GO:0006298">
    <property type="term" value="P:mismatch repair"/>
    <property type="evidence" value="ECO:0007669"/>
    <property type="project" value="InterPro"/>
</dbReference>
<dbReference type="InterPro" id="IPR027417">
    <property type="entry name" value="P-loop_NTPase"/>
</dbReference>
<dbReference type="InterPro" id="IPR000432">
    <property type="entry name" value="DNA_mismatch_repair_MutS_C"/>
</dbReference>